<dbReference type="SUPFAM" id="SSF51294">
    <property type="entry name" value="Hedgehog/intein (Hint) domain"/>
    <property type="match status" value="1"/>
</dbReference>
<dbReference type="RefSeq" id="WP_012040184.1">
    <property type="nucleotide sequence ID" value="NC_009484.1"/>
</dbReference>
<evidence type="ECO:0000313" key="3">
    <source>
        <dbReference type="Proteomes" id="UP000000245"/>
    </source>
</evidence>
<feature type="domain" description="Hedgehog/Intein (Hint)" evidence="1">
    <location>
        <begin position="160"/>
        <end position="293"/>
    </location>
</feature>
<organism evidence="2 3">
    <name type="scientific">Acidiphilium cryptum (strain JF-5)</name>
    <dbReference type="NCBI Taxonomy" id="349163"/>
    <lineage>
        <taxon>Bacteria</taxon>
        <taxon>Pseudomonadati</taxon>
        <taxon>Pseudomonadota</taxon>
        <taxon>Alphaproteobacteria</taxon>
        <taxon>Acetobacterales</taxon>
        <taxon>Acidocellaceae</taxon>
        <taxon>Acidiphilium</taxon>
    </lineage>
</organism>
<dbReference type="Pfam" id="PF13403">
    <property type="entry name" value="Hint_2"/>
    <property type="match status" value="1"/>
</dbReference>
<accession>A5G1S8</accession>
<dbReference type="AlphaFoldDB" id="A5G1S8"/>
<keyword evidence="3" id="KW-1185">Reference proteome</keyword>
<dbReference type="STRING" id="349163.Acry_2619"/>
<protein>
    <recommendedName>
        <fullName evidence="1">Hedgehog/Intein (Hint) domain-containing protein</fullName>
    </recommendedName>
</protein>
<dbReference type="Proteomes" id="UP000000245">
    <property type="component" value="Chromosome"/>
</dbReference>
<gene>
    <name evidence="2" type="ordered locus">Acry_2619</name>
</gene>
<dbReference type="KEGG" id="acr:Acry_2619"/>
<dbReference type="InterPro" id="IPR036844">
    <property type="entry name" value="Hint_dom_sf"/>
</dbReference>
<dbReference type="Gene3D" id="2.170.16.10">
    <property type="entry name" value="Hedgehog/Intein (Hint) domain"/>
    <property type="match status" value="1"/>
</dbReference>
<proteinExistence type="predicted"/>
<dbReference type="eggNOG" id="COG3210">
    <property type="taxonomic scope" value="Bacteria"/>
</dbReference>
<name>A5G1S8_ACICJ</name>
<evidence type="ECO:0000259" key="1">
    <source>
        <dbReference type="Pfam" id="PF13403"/>
    </source>
</evidence>
<sequence>MSGQETFTYTFTDGSYTDTVNVTISTTIATITNPMNIGVVSGEGYPVLSISGTWEGNTITGMVGNSGQVQLLHGVLFDNAIFPGTTSGGGYGPGGGNGNTQGLDVHGLEFSVSGGIEQTDVNVFTQQGVFYDIQDPNDNQIQITFDGVTPSLSSLGSNACFAEGTRIATTRGDVPVEELAKGDAVLLHGGGTAPVVWIGHRTIEPGRHARPNAVQPVLIGAHAIADNVPARDLVVSPDHAFYFNGALIPAKALVNGMTIRQVERRSVTYYHVELPAHAILLAENMPAESYLETGNRQAFENGGAAIALHPEFAQPLREAASCAPFAEHGAIVEQVRTQILERAGLETTDDAQLRVEYRADGAAIITSRSAVPAEVTPDPRDRRRLGVKIGGLMAGDEPVALDHPALAEGWHGVEADGRWTDGAALVPASLLKGRVLTVTPLKAGLRYPVMQQAAETRLTA</sequence>
<dbReference type="InterPro" id="IPR028992">
    <property type="entry name" value="Hedgehog/Intein_dom"/>
</dbReference>
<reference evidence="2 3" key="1">
    <citation type="submission" date="2007-05" db="EMBL/GenBank/DDBJ databases">
        <title>Complete sequence of chromosome of Acidiphilium cryptum JF-5.</title>
        <authorList>
            <consortium name="US DOE Joint Genome Institute"/>
            <person name="Copeland A."/>
            <person name="Lucas S."/>
            <person name="Lapidus A."/>
            <person name="Barry K."/>
            <person name="Detter J.C."/>
            <person name="Glavina del Rio T."/>
            <person name="Hammon N."/>
            <person name="Israni S."/>
            <person name="Dalin E."/>
            <person name="Tice H."/>
            <person name="Pitluck S."/>
            <person name="Sims D."/>
            <person name="Brettin T."/>
            <person name="Bruce D."/>
            <person name="Han C."/>
            <person name="Schmutz J."/>
            <person name="Larimer F."/>
            <person name="Land M."/>
            <person name="Hauser L."/>
            <person name="Kyrpides N."/>
            <person name="Kim E."/>
            <person name="Magnuson T."/>
            <person name="Richardson P."/>
        </authorList>
    </citation>
    <scope>NUCLEOTIDE SEQUENCE [LARGE SCALE GENOMIC DNA]</scope>
    <source>
        <strain evidence="2 3">JF-5</strain>
    </source>
</reference>
<evidence type="ECO:0000313" key="2">
    <source>
        <dbReference type="EMBL" id="ABQ31810.1"/>
    </source>
</evidence>
<dbReference type="EMBL" id="CP000697">
    <property type="protein sequence ID" value="ABQ31810.1"/>
    <property type="molecule type" value="Genomic_DNA"/>
</dbReference>
<dbReference type="HOGENOM" id="CLU_021890_0_0_5"/>